<keyword evidence="6" id="KW-0238">DNA-binding</keyword>
<feature type="domain" description="Transposase putative helix-turn-helix" evidence="10">
    <location>
        <begin position="1"/>
        <end position="44"/>
    </location>
</feature>
<organism evidence="11 12">
    <name type="scientific">Spirosoma oryzae</name>
    <dbReference type="NCBI Taxonomy" id="1469603"/>
    <lineage>
        <taxon>Bacteria</taxon>
        <taxon>Pseudomonadati</taxon>
        <taxon>Bacteroidota</taxon>
        <taxon>Cytophagia</taxon>
        <taxon>Cytophagales</taxon>
        <taxon>Cytophagaceae</taxon>
        <taxon>Spirosoma</taxon>
    </lineage>
</organism>
<evidence type="ECO:0000256" key="2">
    <source>
        <dbReference type="ARBA" id="ARBA00011044"/>
    </source>
</evidence>
<accession>A0A2T0T888</accession>
<dbReference type="AlphaFoldDB" id="A0A2T0T888"/>
<evidence type="ECO:0000256" key="1">
    <source>
        <dbReference type="ARBA" id="ARBA00008761"/>
    </source>
</evidence>
<keyword evidence="7" id="KW-0233">DNA recombination</keyword>
<gene>
    <name evidence="11" type="ORF">CLV58_10576</name>
</gene>
<dbReference type="InterPro" id="IPR021027">
    <property type="entry name" value="Transposase_put_HTH"/>
</dbReference>
<evidence type="ECO:0000256" key="5">
    <source>
        <dbReference type="ARBA" id="ARBA00022833"/>
    </source>
</evidence>
<keyword evidence="12" id="KW-1185">Reference proteome</keyword>
<keyword evidence="5" id="KW-0862">Zinc</keyword>
<dbReference type="Pfam" id="PF07282">
    <property type="entry name" value="Cas12f1-like_TNB"/>
    <property type="match status" value="1"/>
</dbReference>
<dbReference type="GO" id="GO:0006310">
    <property type="term" value="P:DNA recombination"/>
    <property type="evidence" value="ECO:0007669"/>
    <property type="project" value="UniProtKB-KW"/>
</dbReference>
<evidence type="ECO:0000313" key="11">
    <source>
        <dbReference type="EMBL" id="PRY41876.1"/>
    </source>
</evidence>
<comment type="caution">
    <text evidence="11">The sequence shown here is derived from an EMBL/GenBank/DDBJ whole genome shotgun (WGS) entry which is preliminary data.</text>
</comment>
<dbReference type="EMBL" id="PVTE01000005">
    <property type="protein sequence ID" value="PRY41876.1"/>
    <property type="molecule type" value="Genomic_DNA"/>
</dbReference>
<dbReference type="GO" id="GO:0032196">
    <property type="term" value="P:transposition"/>
    <property type="evidence" value="ECO:0007669"/>
    <property type="project" value="UniProtKB-KW"/>
</dbReference>
<dbReference type="InterPro" id="IPR051399">
    <property type="entry name" value="RNA-guided_DNA_endo/Transpos"/>
</dbReference>
<dbReference type="NCBIfam" id="TIGR01766">
    <property type="entry name" value="IS200/IS605 family accessory protein TnpB-like domain"/>
    <property type="match status" value="1"/>
</dbReference>
<dbReference type="Pfam" id="PF12323">
    <property type="entry name" value="HTH_OrfB_IS605"/>
    <property type="match status" value="1"/>
</dbReference>
<evidence type="ECO:0000259" key="8">
    <source>
        <dbReference type="Pfam" id="PF01385"/>
    </source>
</evidence>
<dbReference type="GO" id="GO:0003677">
    <property type="term" value="F:DNA binding"/>
    <property type="evidence" value="ECO:0007669"/>
    <property type="project" value="UniProtKB-KW"/>
</dbReference>
<dbReference type="InterPro" id="IPR010095">
    <property type="entry name" value="Cas12f1-like_TNB"/>
</dbReference>
<dbReference type="RefSeq" id="WP_106137085.1">
    <property type="nucleotide sequence ID" value="NZ_PVTE01000005.1"/>
</dbReference>
<protein>
    <submittedName>
        <fullName evidence="11">Putative transposase</fullName>
    </submittedName>
</protein>
<evidence type="ECO:0000256" key="6">
    <source>
        <dbReference type="ARBA" id="ARBA00023125"/>
    </source>
</evidence>
<evidence type="ECO:0000259" key="10">
    <source>
        <dbReference type="Pfam" id="PF12323"/>
    </source>
</evidence>
<name>A0A2T0T888_9BACT</name>
<dbReference type="PANTHER" id="PTHR30405">
    <property type="entry name" value="TRANSPOSASE"/>
    <property type="match status" value="1"/>
</dbReference>
<dbReference type="Proteomes" id="UP000238375">
    <property type="component" value="Unassembled WGS sequence"/>
</dbReference>
<reference evidence="11 12" key="1">
    <citation type="submission" date="2018-03" db="EMBL/GenBank/DDBJ databases">
        <title>Genomic Encyclopedia of Archaeal and Bacterial Type Strains, Phase II (KMG-II): from individual species to whole genera.</title>
        <authorList>
            <person name="Goeker M."/>
        </authorList>
    </citation>
    <scope>NUCLEOTIDE SEQUENCE [LARGE SCALE GENOMIC DNA]</scope>
    <source>
        <strain evidence="11 12">DSM 28354</strain>
    </source>
</reference>
<feature type="domain" description="Cas12f1-like TNB" evidence="9">
    <location>
        <begin position="293"/>
        <end position="360"/>
    </location>
</feature>
<sequence>MIKAYKYELAPTPEQANHLNRIMGSCRFVYNLALDTKIHAYTKGVSVNCFELMKQLTDLKAEYDWLYESPTHALQHAISNLDNAFTNFFKGRAKFPRFKSKKHKQSFHIPQGVKVDWEKGSVFLPKLKWVKLIVSRQFVGSIRNATVSKTPTGKFLVSVLVETGADVPAKRPMSHETAVGVDVGLKTFATLSDGTSIANPKLLFHSLKRLRVEQRTLKRRSKKGAKAQSKGYHKQRLVVAKLHEKVSNQRKDFLHKASTAIVKEYDTIVLEDLNVAGMVKNRHLSRAISDVGWGMFEGFIRYKCEWHGKHFEQIGRFEPSSKICSTCGHQKGELSLTEREWTCIKCETKHDRDQNAAINIRNFGLSKTFRLGTQPLRVKTGQ</sequence>
<dbReference type="OrthoDB" id="1551477at2"/>
<evidence type="ECO:0000313" key="12">
    <source>
        <dbReference type="Proteomes" id="UP000238375"/>
    </source>
</evidence>
<evidence type="ECO:0000256" key="4">
    <source>
        <dbReference type="ARBA" id="ARBA00022723"/>
    </source>
</evidence>
<comment type="similarity">
    <text evidence="1">In the C-terminal section; belongs to the transposase 35 family.</text>
</comment>
<dbReference type="InterPro" id="IPR001959">
    <property type="entry name" value="Transposase"/>
</dbReference>
<feature type="domain" description="Probable transposase IS891/IS1136/IS1341" evidence="8">
    <location>
        <begin position="170"/>
        <end position="282"/>
    </location>
</feature>
<dbReference type="GO" id="GO:0046872">
    <property type="term" value="F:metal ion binding"/>
    <property type="evidence" value="ECO:0007669"/>
    <property type="project" value="UniProtKB-KW"/>
</dbReference>
<evidence type="ECO:0000256" key="7">
    <source>
        <dbReference type="ARBA" id="ARBA00023172"/>
    </source>
</evidence>
<keyword evidence="4" id="KW-0479">Metal-binding</keyword>
<proteinExistence type="inferred from homology"/>
<dbReference type="NCBIfam" id="NF040570">
    <property type="entry name" value="guided_TnpB"/>
    <property type="match status" value="1"/>
</dbReference>
<dbReference type="PANTHER" id="PTHR30405:SF11">
    <property type="entry name" value="RNA-GUIDED DNA ENDONUCLEASE RV2885C-RELATED"/>
    <property type="match status" value="1"/>
</dbReference>
<evidence type="ECO:0000256" key="3">
    <source>
        <dbReference type="ARBA" id="ARBA00022578"/>
    </source>
</evidence>
<dbReference type="Pfam" id="PF01385">
    <property type="entry name" value="OrfB_IS605"/>
    <property type="match status" value="1"/>
</dbReference>
<evidence type="ECO:0000259" key="9">
    <source>
        <dbReference type="Pfam" id="PF07282"/>
    </source>
</evidence>
<comment type="similarity">
    <text evidence="2">In the N-terminal section; belongs to the transposase 2 family.</text>
</comment>
<keyword evidence="3" id="KW-0815">Transposition</keyword>